<accession>A0A518I8N0</accession>
<protein>
    <submittedName>
        <fullName evidence="1">Uncharacterized protein</fullName>
    </submittedName>
</protein>
<organism evidence="1 2">
    <name type="scientific">Gimesia fumaroli</name>
    <dbReference type="NCBI Taxonomy" id="2527976"/>
    <lineage>
        <taxon>Bacteria</taxon>
        <taxon>Pseudomonadati</taxon>
        <taxon>Planctomycetota</taxon>
        <taxon>Planctomycetia</taxon>
        <taxon>Planctomycetales</taxon>
        <taxon>Planctomycetaceae</taxon>
        <taxon>Gimesia</taxon>
    </lineage>
</organism>
<proteinExistence type="predicted"/>
<dbReference type="AlphaFoldDB" id="A0A518I8N0"/>
<evidence type="ECO:0000313" key="1">
    <source>
        <dbReference type="EMBL" id="QDV49450.1"/>
    </source>
</evidence>
<dbReference type="Proteomes" id="UP000318313">
    <property type="component" value="Chromosome"/>
</dbReference>
<sequence length="48" mass="5497">MNSALVIYAAMFRKSNMGSPISKPGKFLFSLNIHIVYERVKYLADQVF</sequence>
<evidence type="ECO:0000313" key="2">
    <source>
        <dbReference type="Proteomes" id="UP000318313"/>
    </source>
</evidence>
<keyword evidence="2" id="KW-1185">Reference proteome</keyword>
<dbReference type="EMBL" id="CP037452">
    <property type="protein sequence ID" value="QDV49450.1"/>
    <property type="molecule type" value="Genomic_DNA"/>
</dbReference>
<dbReference type="KEGG" id="gfm:Enr17x_14680"/>
<name>A0A518I8N0_9PLAN</name>
<reference evidence="1 2" key="1">
    <citation type="submission" date="2019-03" db="EMBL/GenBank/DDBJ databases">
        <title>Deep-cultivation of Planctomycetes and their phenomic and genomic characterization uncovers novel biology.</title>
        <authorList>
            <person name="Wiegand S."/>
            <person name="Jogler M."/>
            <person name="Boedeker C."/>
            <person name="Pinto D."/>
            <person name="Vollmers J."/>
            <person name="Rivas-Marin E."/>
            <person name="Kohn T."/>
            <person name="Peeters S.H."/>
            <person name="Heuer A."/>
            <person name="Rast P."/>
            <person name="Oberbeckmann S."/>
            <person name="Bunk B."/>
            <person name="Jeske O."/>
            <person name="Meyerdierks A."/>
            <person name="Storesund J.E."/>
            <person name="Kallscheuer N."/>
            <person name="Luecker S."/>
            <person name="Lage O.M."/>
            <person name="Pohl T."/>
            <person name="Merkel B.J."/>
            <person name="Hornburger P."/>
            <person name="Mueller R.-W."/>
            <person name="Bruemmer F."/>
            <person name="Labrenz M."/>
            <person name="Spormann A.M."/>
            <person name="Op den Camp H."/>
            <person name="Overmann J."/>
            <person name="Amann R."/>
            <person name="Jetten M.S.M."/>
            <person name="Mascher T."/>
            <person name="Medema M.H."/>
            <person name="Devos D.P."/>
            <person name="Kaster A.-K."/>
            <person name="Ovreas L."/>
            <person name="Rohde M."/>
            <person name="Galperin M.Y."/>
            <person name="Jogler C."/>
        </authorList>
    </citation>
    <scope>NUCLEOTIDE SEQUENCE [LARGE SCALE GENOMIC DNA]</scope>
    <source>
        <strain evidence="1 2">Enr17</strain>
    </source>
</reference>
<gene>
    <name evidence="1" type="ORF">Enr17x_14680</name>
</gene>